<protein>
    <submittedName>
        <fullName evidence="1">3917_t:CDS:1</fullName>
    </submittedName>
</protein>
<name>A0ABN7WSA4_GIGMA</name>
<evidence type="ECO:0000313" key="2">
    <source>
        <dbReference type="Proteomes" id="UP000789901"/>
    </source>
</evidence>
<keyword evidence="2" id="KW-1185">Reference proteome</keyword>
<reference evidence="1 2" key="1">
    <citation type="submission" date="2021-06" db="EMBL/GenBank/DDBJ databases">
        <authorList>
            <person name="Kallberg Y."/>
            <person name="Tangrot J."/>
            <person name="Rosling A."/>
        </authorList>
    </citation>
    <scope>NUCLEOTIDE SEQUENCE [LARGE SCALE GENOMIC DNA]</scope>
    <source>
        <strain evidence="1 2">120-4 pot B 10/14</strain>
    </source>
</reference>
<dbReference type="EMBL" id="CAJVQB010060561">
    <property type="protein sequence ID" value="CAG8839507.1"/>
    <property type="molecule type" value="Genomic_DNA"/>
</dbReference>
<organism evidence="1 2">
    <name type="scientific">Gigaspora margarita</name>
    <dbReference type="NCBI Taxonomy" id="4874"/>
    <lineage>
        <taxon>Eukaryota</taxon>
        <taxon>Fungi</taxon>
        <taxon>Fungi incertae sedis</taxon>
        <taxon>Mucoromycota</taxon>
        <taxon>Glomeromycotina</taxon>
        <taxon>Glomeromycetes</taxon>
        <taxon>Diversisporales</taxon>
        <taxon>Gigasporaceae</taxon>
        <taxon>Gigaspora</taxon>
    </lineage>
</organism>
<proteinExistence type="predicted"/>
<sequence>FWNEDLNLKMSNNNEYNTDSGLSVSYCINDTISKINRNQEVNSDPKPELLLEKLYMSCKNFIILGSRSEFTLDNNSLNIEFLLNLYQYHDAHSEKTLK</sequence>
<accession>A0ABN7WSA4</accession>
<evidence type="ECO:0000313" key="1">
    <source>
        <dbReference type="EMBL" id="CAG8839507.1"/>
    </source>
</evidence>
<comment type="caution">
    <text evidence="1">The sequence shown here is derived from an EMBL/GenBank/DDBJ whole genome shotgun (WGS) entry which is preliminary data.</text>
</comment>
<gene>
    <name evidence="1" type="ORF">GMARGA_LOCUS34481</name>
</gene>
<feature type="non-terminal residue" evidence="1">
    <location>
        <position position="1"/>
    </location>
</feature>
<dbReference type="Proteomes" id="UP000789901">
    <property type="component" value="Unassembled WGS sequence"/>
</dbReference>